<sequence length="349" mass="38843">MKVFLFLCFSLLPFLLHAQTTLQGSFSPLQEKTNLVYRVQEGSVDVRCKLSLSSSGISAEPTGSYKGDGWNIVWKPKLFLGKTWFSNTLETKDFNLSYLYDDKQRKAFQISGNHGAFAYVLANWQASIPSVYAWQGKGGSVFCFWNAESSHAKLSLVCAWADGERFSLSHDISLAEGTLTFDWKFSGNTQQQARAVALAMKSQNLRIAWRAEIQAGSPPVFGGQKQAMERSVHSKISYTPGNFTLEGSLQSRVQTKMPGGQEERTSCQLAGTWKHYSINVVWDSIDGKALELEAEQGKLQISKDGITFSLLLKKGPLSLAIKRDTKENLSLTYSFRFTSGPDTESLLPR</sequence>
<gene>
    <name evidence="2" type="ORF">DYP60_05970</name>
</gene>
<name>A0A372MJ14_9SPIR</name>
<comment type="caution">
    <text evidence="2">The sequence shown here is derived from an EMBL/GenBank/DDBJ whole genome shotgun (WGS) entry which is preliminary data.</text>
</comment>
<evidence type="ECO:0000256" key="1">
    <source>
        <dbReference type="SAM" id="SignalP"/>
    </source>
</evidence>
<feature type="chain" id="PRO_5016827474" description="Ig-like domain-containing protein" evidence="1">
    <location>
        <begin position="19"/>
        <end position="349"/>
    </location>
</feature>
<keyword evidence="3" id="KW-1185">Reference proteome</keyword>
<evidence type="ECO:0000313" key="3">
    <source>
        <dbReference type="Proteomes" id="UP000264002"/>
    </source>
</evidence>
<dbReference type="AlphaFoldDB" id="A0A372MJ14"/>
<dbReference type="EMBL" id="QUWK01000005">
    <property type="protein sequence ID" value="RFU95170.1"/>
    <property type="molecule type" value="Genomic_DNA"/>
</dbReference>
<organism evidence="2 3">
    <name type="scientific">Sphaerochaeta halotolerans</name>
    <dbReference type="NCBI Taxonomy" id="2293840"/>
    <lineage>
        <taxon>Bacteria</taxon>
        <taxon>Pseudomonadati</taxon>
        <taxon>Spirochaetota</taxon>
        <taxon>Spirochaetia</taxon>
        <taxon>Spirochaetales</taxon>
        <taxon>Sphaerochaetaceae</taxon>
        <taxon>Sphaerochaeta</taxon>
    </lineage>
</organism>
<reference evidence="3" key="1">
    <citation type="submission" date="2018-08" db="EMBL/GenBank/DDBJ databases">
        <authorList>
            <person name="Grouzdev D.S."/>
            <person name="Krutkina M.S."/>
        </authorList>
    </citation>
    <scope>NUCLEOTIDE SEQUENCE [LARGE SCALE GENOMIC DNA]</scope>
    <source>
        <strain evidence="3">4-11</strain>
    </source>
</reference>
<evidence type="ECO:0000313" key="2">
    <source>
        <dbReference type="EMBL" id="RFU95170.1"/>
    </source>
</evidence>
<feature type="signal peptide" evidence="1">
    <location>
        <begin position="1"/>
        <end position="18"/>
    </location>
</feature>
<evidence type="ECO:0008006" key="4">
    <source>
        <dbReference type="Google" id="ProtNLM"/>
    </source>
</evidence>
<dbReference type="Proteomes" id="UP000264002">
    <property type="component" value="Unassembled WGS sequence"/>
</dbReference>
<keyword evidence="1" id="KW-0732">Signal</keyword>
<protein>
    <recommendedName>
        <fullName evidence="4">Ig-like domain-containing protein</fullName>
    </recommendedName>
</protein>
<proteinExistence type="predicted"/>
<reference evidence="2 3" key="2">
    <citation type="submission" date="2018-09" db="EMBL/GenBank/DDBJ databases">
        <title>Genome of Sphaerochaeta halotolerans strain 4-11.</title>
        <authorList>
            <person name="Nazina T.N."/>
            <person name="Sokolova D.S."/>
        </authorList>
    </citation>
    <scope>NUCLEOTIDE SEQUENCE [LARGE SCALE GENOMIC DNA]</scope>
    <source>
        <strain evidence="2 3">4-11</strain>
    </source>
</reference>
<accession>A0A372MJ14</accession>